<name>A0A0D0AWZ3_9AGAR</name>
<dbReference type="AlphaFoldDB" id="A0A0D0AWZ3"/>
<accession>A0A0D0AWZ3</accession>
<evidence type="ECO:0000256" key="1">
    <source>
        <dbReference type="SAM" id="MobiDB-lite"/>
    </source>
</evidence>
<dbReference type="Proteomes" id="UP000053593">
    <property type="component" value="Unassembled WGS sequence"/>
</dbReference>
<evidence type="ECO:0000313" key="2">
    <source>
        <dbReference type="EMBL" id="KIK55085.1"/>
    </source>
</evidence>
<gene>
    <name evidence="2" type="ORF">GYMLUDRAFT_48037</name>
</gene>
<organism evidence="2 3">
    <name type="scientific">Collybiopsis luxurians FD-317 M1</name>
    <dbReference type="NCBI Taxonomy" id="944289"/>
    <lineage>
        <taxon>Eukaryota</taxon>
        <taxon>Fungi</taxon>
        <taxon>Dikarya</taxon>
        <taxon>Basidiomycota</taxon>
        <taxon>Agaricomycotina</taxon>
        <taxon>Agaricomycetes</taxon>
        <taxon>Agaricomycetidae</taxon>
        <taxon>Agaricales</taxon>
        <taxon>Marasmiineae</taxon>
        <taxon>Omphalotaceae</taxon>
        <taxon>Collybiopsis</taxon>
        <taxon>Collybiopsis luxurians</taxon>
    </lineage>
</organism>
<dbReference type="EMBL" id="KN834809">
    <property type="protein sequence ID" value="KIK55085.1"/>
    <property type="molecule type" value="Genomic_DNA"/>
</dbReference>
<reference evidence="2 3" key="1">
    <citation type="submission" date="2014-04" db="EMBL/GenBank/DDBJ databases">
        <title>Evolutionary Origins and Diversification of the Mycorrhizal Mutualists.</title>
        <authorList>
            <consortium name="DOE Joint Genome Institute"/>
            <consortium name="Mycorrhizal Genomics Consortium"/>
            <person name="Kohler A."/>
            <person name="Kuo A."/>
            <person name="Nagy L.G."/>
            <person name="Floudas D."/>
            <person name="Copeland A."/>
            <person name="Barry K.W."/>
            <person name="Cichocki N."/>
            <person name="Veneault-Fourrey C."/>
            <person name="LaButti K."/>
            <person name="Lindquist E.A."/>
            <person name="Lipzen A."/>
            <person name="Lundell T."/>
            <person name="Morin E."/>
            <person name="Murat C."/>
            <person name="Riley R."/>
            <person name="Ohm R."/>
            <person name="Sun H."/>
            <person name="Tunlid A."/>
            <person name="Henrissat B."/>
            <person name="Grigoriev I.V."/>
            <person name="Hibbett D.S."/>
            <person name="Martin F."/>
        </authorList>
    </citation>
    <scope>NUCLEOTIDE SEQUENCE [LARGE SCALE GENOMIC DNA]</scope>
    <source>
        <strain evidence="2 3">FD-317 M1</strain>
    </source>
</reference>
<feature type="region of interest" description="Disordered" evidence="1">
    <location>
        <begin position="38"/>
        <end position="62"/>
    </location>
</feature>
<sequence length="62" mass="6824">MTPSASTESSEPWSSIHFFEGAERGGQTPYIHHCVTMKKSSNDKEQKKKAGNAMGKPLWEAA</sequence>
<protein>
    <submittedName>
        <fullName evidence="2">Uncharacterized protein</fullName>
    </submittedName>
</protein>
<proteinExistence type="predicted"/>
<evidence type="ECO:0000313" key="3">
    <source>
        <dbReference type="Proteomes" id="UP000053593"/>
    </source>
</evidence>
<keyword evidence="3" id="KW-1185">Reference proteome</keyword>
<dbReference type="HOGENOM" id="CLU_2904402_0_0_1"/>